<organism evidence="9 10">
    <name type="scientific">Trichomonascus ciferrii</name>
    <dbReference type="NCBI Taxonomy" id="44093"/>
    <lineage>
        <taxon>Eukaryota</taxon>
        <taxon>Fungi</taxon>
        <taxon>Dikarya</taxon>
        <taxon>Ascomycota</taxon>
        <taxon>Saccharomycotina</taxon>
        <taxon>Dipodascomycetes</taxon>
        <taxon>Dipodascales</taxon>
        <taxon>Trichomonascaceae</taxon>
        <taxon>Trichomonascus</taxon>
        <taxon>Trichomonascus ciferrii complex</taxon>
    </lineage>
</organism>
<keyword evidence="4 7" id="KW-0808">Transferase</keyword>
<feature type="compositionally biased region" description="Basic and acidic residues" evidence="8">
    <location>
        <begin position="139"/>
        <end position="157"/>
    </location>
</feature>
<dbReference type="PANTHER" id="PTHR12049">
    <property type="entry name" value="PROTEIN ARGININE METHYLTRANSFERASE NDUFAF7, MITOCHONDRIAL"/>
    <property type="match status" value="1"/>
</dbReference>
<protein>
    <recommendedName>
        <fullName evidence="7">Protein arginine methyltransferase NDUFAF7</fullName>
        <ecNumber evidence="7">2.1.1.320</ecNumber>
    </recommendedName>
</protein>
<reference evidence="9" key="1">
    <citation type="journal article" date="2019" name="G3 (Bethesda)">
        <title>Genome Assemblies of Two Rare Opportunistic Yeast Pathogens: Diutina rugosa (syn. Candida rugosa) and Trichomonascus ciferrii (syn. Candida ciferrii).</title>
        <authorList>
            <person name="Mixao V."/>
            <person name="Saus E."/>
            <person name="Hansen A.P."/>
            <person name="Lass-Florl C."/>
            <person name="Gabaldon T."/>
        </authorList>
    </citation>
    <scope>NUCLEOTIDE SEQUENCE</scope>
    <source>
        <strain evidence="9">CBS 4856</strain>
    </source>
</reference>
<dbReference type="Gene3D" id="3.40.50.12710">
    <property type="match status" value="1"/>
</dbReference>
<name>A0A642UKJ6_9ASCO</name>
<dbReference type="AlphaFoldDB" id="A0A642UKJ6"/>
<comment type="function">
    <text evidence="7">Arginine methyltransferase involved in the assembly or stability of mitochondrial NADH:ubiquinone oxidoreductase complex (complex I).</text>
</comment>
<dbReference type="OrthoDB" id="17415at2759"/>
<dbReference type="GO" id="GO:0032259">
    <property type="term" value="P:methylation"/>
    <property type="evidence" value="ECO:0007669"/>
    <property type="project" value="UniProtKB-KW"/>
</dbReference>
<dbReference type="GO" id="GO:0035243">
    <property type="term" value="F:protein-arginine omega-N symmetric methyltransferase activity"/>
    <property type="evidence" value="ECO:0007669"/>
    <property type="project" value="UniProtKB-EC"/>
</dbReference>
<dbReference type="InterPro" id="IPR029063">
    <property type="entry name" value="SAM-dependent_MTases_sf"/>
</dbReference>
<keyword evidence="5 7" id="KW-0496">Mitochondrion</keyword>
<dbReference type="Pfam" id="PF02636">
    <property type="entry name" value="Methyltransf_28"/>
    <property type="match status" value="1"/>
</dbReference>
<dbReference type="SUPFAM" id="SSF53335">
    <property type="entry name" value="S-adenosyl-L-methionine-dependent methyltransferases"/>
    <property type="match status" value="1"/>
</dbReference>
<dbReference type="InterPro" id="IPR003788">
    <property type="entry name" value="NDUFAF7"/>
</dbReference>
<dbReference type="EC" id="2.1.1.320" evidence="7"/>
<dbReference type="VEuPathDB" id="FungiDB:TRICI_006143"/>
<comment type="catalytic activity">
    <reaction evidence="6 7">
        <text>L-arginyl-[protein] + 2 S-adenosyl-L-methionine = N(omega),N(omega)'-dimethyl-L-arginyl-[protein] + 2 S-adenosyl-L-homocysteine + 2 H(+)</text>
        <dbReference type="Rhea" id="RHEA:48108"/>
        <dbReference type="Rhea" id="RHEA-COMP:10532"/>
        <dbReference type="Rhea" id="RHEA-COMP:11992"/>
        <dbReference type="ChEBI" id="CHEBI:15378"/>
        <dbReference type="ChEBI" id="CHEBI:29965"/>
        <dbReference type="ChEBI" id="CHEBI:57856"/>
        <dbReference type="ChEBI" id="CHEBI:59789"/>
        <dbReference type="ChEBI" id="CHEBI:88221"/>
        <dbReference type="EC" id="2.1.1.320"/>
    </reaction>
</comment>
<comment type="similarity">
    <text evidence="2 7">Belongs to the NDUFAF7 family.</text>
</comment>
<sequence>MLIKGRQAVFVRHQSTWSRLRNATRKTSEKVNETKQQLKSTQHDYSVRPQTYSHNADDNKELFESFPLMNSRKLMRYKDRPRQVRMLSRDFMDDSLYNPNYGYFSKEVEIFTPSKPFSYNEIANQDDFLQKWTQEYNQYRKRDDKGGEKTAAKDKLKAPSTSKQLWHTPTELFKPYYGQALARYLLVNYKLSLYPYADLVIYEMGGGNGTLMMNILDYIRDTQPDVYSRTRYNIIEISGNLASKQESNLNTQAEKGGHGNKVKIINKSIFSWNQEVPEPCFFIGLEVFDNFAHDVIRYDNFTLQPYQGYVVIDGNGDFQELYSSTLDPYAEEFLRLRENLPDYTPSWELGYHPLAQPAYLRRVKNAVWPFRGNFSDPEYIPTRYLEFLHVLKKYFPEHRILTSDFTHLDQTISGYNSPVVQTVLNGEMIPVDTYMVLQGFFDILFPTDFDLAAQLYRKVCGKVVKTSTHREFMETWAELDETATRTGENPMLSFYQNAAFLHS</sequence>
<gene>
    <name evidence="9" type="ORF">TRICI_006143</name>
</gene>
<evidence type="ECO:0000256" key="7">
    <source>
        <dbReference type="RuleBase" id="RU364114"/>
    </source>
</evidence>
<evidence type="ECO:0000256" key="3">
    <source>
        <dbReference type="ARBA" id="ARBA00022603"/>
    </source>
</evidence>
<keyword evidence="3 7" id="KW-0489">Methyltransferase</keyword>
<evidence type="ECO:0000256" key="2">
    <source>
        <dbReference type="ARBA" id="ARBA00005891"/>
    </source>
</evidence>
<evidence type="ECO:0000256" key="1">
    <source>
        <dbReference type="ARBA" id="ARBA00004173"/>
    </source>
</evidence>
<dbReference type="InterPro" id="IPR038375">
    <property type="entry name" value="NDUFAF7_sf"/>
</dbReference>
<keyword evidence="10" id="KW-1185">Reference proteome</keyword>
<accession>A0A642UKJ6</accession>
<comment type="caution">
    <text evidence="9">The sequence shown here is derived from an EMBL/GenBank/DDBJ whole genome shotgun (WGS) entry which is preliminary data.</text>
</comment>
<evidence type="ECO:0000313" key="9">
    <source>
        <dbReference type="EMBL" id="KAA8900764.1"/>
    </source>
</evidence>
<proteinExistence type="inferred from homology"/>
<evidence type="ECO:0000256" key="4">
    <source>
        <dbReference type="ARBA" id="ARBA00022679"/>
    </source>
</evidence>
<comment type="subcellular location">
    <subcellularLocation>
        <location evidence="1 7">Mitochondrion</location>
    </subcellularLocation>
</comment>
<feature type="region of interest" description="Disordered" evidence="8">
    <location>
        <begin position="139"/>
        <end position="160"/>
    </location>
</feature>
<evidence type="ECO:0000256" key="5">
    <source>
        <dbReference type="ARBA" id="ARBA00023128"/>
    </source>
</evidence>
<evidence type="ECO:0000256" key="6">
    <source>
        <dbReference type="ARBA" id="ARBA00048612"/>
    </source>
</evidence>
<dbReference type="PANTHER" id="PTHR12049:SF5">
    <property type="entry name" value="PROTEIN ARGININE METHYLTRANSFERASE NDUFAF7 HOMOLOG, MITOCHONDRIAL"/>
    <property type="match status" value="1"/>
</dbReference>
<dbReference type="Proteomes" id="UP000761534">
    <property type="component" value="Unassembled WGS sequence"/>
</dbReference>
<dbReference type="GO" id="GO:0005739">
    <property type="term" value="C:mitochondrion"/>
    <property type="evidence" value="ECO:0007669"/>
    <property type="project" value="UniProtKB-SubCell"/>
</dbReference>
<evidence type="ECO:0000256" key="8">
    <source>
        <dbReference type="SAM" id="MobiDB-lite"/>
    </source>
</evidence>
<dbReference type="EMBL" id="SWFS01000495">
    <property type="protein sequence ID" value="KAA8900764.1"/>
    <property type="molecule type" value="Genomic_DNA"/>
</dbReference>
<evidence type="ECO:0000313" key="10">
    <source>
        <dbReference type="Proteomes" id="UP000761534"/>
    </source>
</evidence>